<evidence type="ECO:0000313" key="2">
    <source>
        <dbReference type="Proteomes" id="UP000008744"/>
    </source>
</evidence>
<evidence type="ECO:0000313" key="1">
    <source>
        <dbReference type="EMBL" id="EDW30154.1"/>
    </source>
</evidence>
<proteinExistence type="predicted"/>
<dbReference type="OMA" id="CPMAVAN"/>
<dbReference type="HOGENOM" id="CLU_1798474_0_0_1"/>
<dbReference type="SMR" id="B4H1H7"/>
<dbReference type="AlphaFoldDB" id="B4H1H7"/>
<keyword evidence="2" id="KW-1185">Reference proteome</keyword>
<organism evidence="2">
    <name type="scientific">Drosophila persimilis</name>
    <name type="common">Fruit fly</name>
    <dbReference type="NCBI Taxonomy" id="7234"/>
    <lineage>
        <taxon>Eukaryota</taxon>
        <taxon>Metazoa</taxon>
        <taxon>Ecdysozoa</taxon>
        <taxon>Arthropoda</taxon>
        <taxon>Hexapoda</taxon>
        <taxon>Insecta</taxon>
        <taxon>Pterygota</taxon>
        <taxon>Neoptera</taxon>
        <taxon>Endopterygota</taxon>
        <taxon>Diptera</taxon>
        <taxon>Brachycera</taxon>
        <taxon>Muscomorpha</taxon>
        <taxon>Ephydroidea</taxon>
        <taxon>Drosophilidae</taxon>
        <taxon>Drosophila</taxon>
        <taxon>Sophophora</taxon>
    </lineage>
</organism>
<sequence length="145" mass="15995">MPHLQQQQQQQVQQWEACSMMEGQEQQHVCGRGVIWGAVYFECPMAVANVSATGSGPRPRLGLLLVFVLLNCMRLELPDPPAPASPPPSPEPTSIRLPAKVRQLTLISADLNASREWVRQEATPDKCCYTYTTPSAAPSFHLLVT</sequence>
<accession>B4H1H7</accession>
<gene>
    <name evidence="1" type="primary">Dper\GL22474</name>
    <name evidence="1" type="ORF">Dper_GL22474</name>
</gene>
<dbReference type="Proteomes" id="UP000008744">
    <property type="component" value="Unassembled WGS sequence"/>
</dbReference>
<name>B4H1H7_DROPE</name>
<dbReference type="EMBL" id="CH479202">
    <property type="protein sequence ID" value="EDW30154.1"/>
    <property type="molecule type" value="Genomic_DNA"/>
</dbReference>
<reference evidence="1 2" key="1">
    <citation type="journal article" date="2007" name="Nature">
        <title>Evolution of genes and genomes on the Drosophila phylogeny.</title>
        <authorList>
            <consortium name="Drosophila 12 Genomes Consortium"/>
            <person name="Clark A.G."/>
            <person name="Eisen M.B."/>
            <person name="Smith D.R."/>
            <person name="Bergman C.M."/>
            <person name="Oliver B."/>
            <person name="Markow T.A."/>
            <person name="Kaufman T.C."/>
            <person name="Kellis M."/>
            <person name="Gelbart W."/>
            <person name="Iyer V.N."/>
            <person name="Pollard D.A."/>
            <person name="Sackton T.B."/>
            <person name="Larracuente A.M."/>
            <person name="Singh N.D."/>
            <person name="Abad J.P."/>
            <person name="Abt D.N."/>
            <person name="Adryan B."/>
            <person name="Aguade M."/>
            <person name="Akashi H."/>
            <person name="Anderson W.W."/>
            <person name="Aquadro C.F."/>
            <person name="Ardell D.H."/>
            <person name="Arguello R."/>
            <person name="Artieri C.G."/>
            <person name="Barbash D.A."/>
            <person name="Barker D."/>
            <person name="Barsanti P."/>
            <person name="Batterham P."/>
            <person name="Batzoglou S."/>
            <person name="Begun D."/>
            <person name="Bhutkar A."/>
            <person name="Blanco E."/>
            <person name="Bosak S.A."/>
            <person name="Bradley R.K."/>
            <person name="Brand A.D."/>
            <person name="Brent M.R."/>
            <person name="Brooks A.N."/>
            <person name="Brown R.H."/>
            <person name="Butlin R.K."/>
            <person name="Caggese C."/>
            <person name="Calvi B.R."/>
            <person name="Bernardo de Carvalho A."/>
            <person name="Caspi A."/>
            <person name="Castrezana S."/>
            <person name="Celniker S.E."/>
            <person name="Chang J.L."/>
            <person name="Chapple C."/>
            <person name="Chatterji S."/>
            <person name="Chinwalla A."/>
            <person name="Civetta A."/>
            <person name="Clifton S.W."/>
            <person name="Comeron J.M."/>
            <person name="Costello J.C."/>
            <person name="Coyne J.A."/>
            <person name="Daub J."/>
            <person name="David R.G."/>
            <person name="Delcher A.L."/>
            <person name="Delehaunty K."/>
            <person name="Do C.B."/>
            <person name="Ebling H."/>
            <person name="Edwards K."/>
            <person name="Eickbush T."/>
            <person name="Evans J.D."/>
            <person name="Filipski A."/>
            <person name="Findeiss S."/>
            <person name="Freyhult E."/>
            <person name="Fulton L."/>
            <person name="Fulton R."/>
            <person name="Garcia A.C."/>
            <person name="Gardiner A."/>
            <person name="Garfield D.A."/>
            <person name="Garvin B.E."/>
            <person name="Gibson G."/>
            <person name="Gilbert D."/>
            <person name="Gnerre S."/>
            <person name="Godfrey J."/>
            <person name="Good R."/>
            <person name="Gotea V."/>
            <person name="Gravely B."/>
            <person name="Greenberg A.J."/>
            <person name="Griffiths-Jones S."/>
            <person name="Gross S."/>
            <person name="Guigo R."/>
            <person name="Gustafson E.A."/>
            <person name="Haerty W."/>
            <person name="Hahn M.W."/>
            <person name="Halligan D.L."/>
            <person name="Halpern A.L."/>
            <person name="Halter G.M."/>
            <person name="Han M.V."/>
            <person name="Heger A."/>
            <person name="Hillier L."/>
            <person name="Hinrichs A.S."/>
            <person name="Holmes I."/>
            <person name="Hoskins R.A."/>
            <person name="Hubisz M.J."/>
            <person name="Hultmark D."/>
            <person name="Huntley M.A."/>
            <person name="Jaffe D.B."/>
            <person name="Jagadeeshan S."/>
            <person name="Jeck W.R."/>
            <person name="Johnson J."/>
            <person name="Jones C.D."/>
            <person name="Jordan W.C."/>
            <person name="Karpen G.H."/>
            <person name="Kataoka E."/>
            <person name="Keightley P.D."/>
            <person name="Kheradpour P."/>
            <person name="Kirkness E.F."/>
            <person name="Koerich L.B."/>
            <person name="Kristiansen K."/>
            <person name="Kudrna D."/>
            <person name="Kulathinal R.J."/>
            <person name="Kumar S."/>
            <person name="Kwok R."/>
            <person name="Lander E."/>
            <person name="Langley C.H."/>
            <person name="Lapoint R."/>
            <person name="Lazzaro B.P."/>
            <person name="Lee S.J."/>
            <person name="Levesque L."/>
            <person name="Li R."/>
            <person name="Lin C.F."/>
            <person name="Lin M.F."/>
            <person name="Lindblad-Toh K."/>
            <person name="Llopart A."/>
            <person name="Long M."/>
            <person name="Low L."/>
            <person name="Lozovsky E."/>
            <person name="Lu J."/>
            <person name="Luo M."/>
            <person name="Machado C.A."/>
            <person name="Makalowski W."/>
            <person name="Marzo M."/>
            <person name="Matsuda M."/>
            <person name="Matzkin L."/>
            <person name="McAllister B."/>
            <person name="McBride C.S."/>
            <person name="McKernan B."/>
            <person name="McKernan K."/>
            <person name="Mendez-Lago M."/>
            <person name="Minx P."/>
            <person name="Mollenhauer M.U."/>
            <person name="Montooth K."/>
            <person name="Mount S.M."/>
            <person name="Mu X."/>
            <person name="Myers E."/>
            <person name="Negre B."/>
            <person name="Newfeld S."/>
            <person name="Nielsen R."/>
            <person name="Noor M.A."/>
            <person name="O'Grady P."/>
            <person name="Pachter L."/>
            <person name="Papaceit M."/>
            <person name="Parisi M.J."/>
            <person name="Parisi M."/>
            <person name="Parts L."/>
            <person name="Pedersen J.S."/>
            <person name="Pesole G."/>
            <person name="Phillippy A.M."/>
            <person name="Ponting C.P."/>
            <person name="Pop M."/>
            <person name="Porcelli D."/>
            <person name="Powell J.R."/>
            <person name="Prohaska S."/>
            <person name="Pruitt K."/>
            <person name="Puig M."/>
            <person name="Quesneville H."/>
            <person name="Ram K.R."/>
            <person name="Rand D."/>
            <person name="Rasmussen M.D."/>
            <person name="Reed L.K."/>
            <person name="Reenan R."/>
            <person name="Reily A."/>
            <person name="Remington K.A."/>
            <person name="Rieger T.T."/>
            <person name="Ritchie M.G."/>
            <person name="Robin C."/>
            <person name="Rogers Y.H."/>
            <person name="Rohde C."/>
            <person name="Rozas J."/>
            <person name="Rubenfield M.J."/>
            <person name="Ruiz A."/>
            <person name="Russo S."/>
            <person name="Salzberg S.L."/>
            <person name="Sanchez-Gracia A."/>
            <person name="Saranga D.J."/>
            <person name="Sato H."/>
            <person name="Schaeffer S.W."/>
            <person name="Schatz M.C."/>
            <person name="Schlenke T."/>
            <person name="Schwartz R."/>
            <person name="Segarra C."/>
            <person name="Singh R.S."/>
            <person name="Sirot L."/>
            <person name="Sirota M."/>
            <person name="Sisneros N.B."/>
            <person name="Smith C.D."/>
            <person name="Smith T.F."/>
            <person name="Spieth J."/>
            <person name="Stage D.E."/>
            <person name="Stark A."/>
            <person name="Stephan W."/>
            <person name="Strausberg R.L."/>
            <person name="Strempel S."/>
            <person name="Sturgill D."/>
            <person name="Sutton G."/>
            <person name="Sutton G.G."/>
            <person name="Tao W."/>
            <person name="Teichmann S."/>
            <person name="Tobari Y.N."/>
            <person name="Tomimura Y."/>
            <person name="Tsolas J.M."/>
            <person name="Valente V.L."/>
            <person name="Venter E."/>
            <person name="Venter J.C."/>
            <person name="Vicario S."/>
            <person name="Vieira F.G."/>
            <person name="Vilella A.J."/>
            <person name="Villasante A."/>
            <person name="Walenz B."/>
            <person name="Wang J."/>
            <person name="Wasserman M."/>
            <person name="Watts T."/>
            <person name="Wilson D."/>
            <person name="Wilson R.K."/>
            <person name="Wing R.A."/>
            <person name="Wolfner M.F."/>
            <person name="Wong A."/>
            <person name="Wong G.K."/>
            <person name="Wu C.I."/>
            <person name="Wu G."/>
            <person name="Yamamoto D."/>
            <person name="Yang H.P."/>
            <person name="Yang S.P."/>
            <person name="Yorke J.A."/>
            <person name="Yoshida K."/>
            <person name="Zdobnov E."/>
            <person name="Zhang P."/>
            <person name="Zhang Y."/>
            <person name="Zimin A.V."/>
            <person name="Baldwin J."/>
            <person name="Abdouelleil A."/>
            <person name="Abdulkadir J."/>
            <person name="Abebe A."/>
            <person name="Abera B."/>
            <person name="Abreu J."/>
            <person name="Acer S.C."/>
            <person name="Aftuck L."/>
            <person name="Alexander A."/>
            <person name="An P."/>
            <person name="Anderson E."/>
            <person name="Anderson S."/>
            <person name="Arachi H."/>
            <person name="Azer M."/>
            <person name="Bachantsang P."/>
            <person name="Barry A."/>
            <person name="Bayul T."/>
            <person name="Berlin A."/>
            <person name="Bessette D."/>
            <person name="Bloom T."/>
            <person name="Blye J."/>
            <person name="Boguslavskiy L."/>
            <person name="Bonnet C."/>
            <person name="Boukhgalter B."/>
            <person name="Bourzgui I."/>
            <person name="Brown A."/>
            <person name="Cahill P."/>
            <person name="Channer S."/>
            <person name="Cheshatsang Y."/>
            <person name="Chuda L."/>
            <person name="Citroen M."/>
            <person name="Collymore A."/>
            <person name="Cooke P."/>
            <person name="Costello M."/>
            <person name="D'Aco K."/>
            <person name="Daza R."/>
            <person name="De Haan G."/>
            <person name="DeGray S."/>
            <person name="DeMaso C."/>
            <person name="Dhargay N."/>
            <person name="Dooley K."/>
            <person name="Dooley E."/>
            <person name="Doricent M."/>
            <person name="Dorje P."/>
            <person name="Dorjee K."/>
            <person name="Dupes A."/>
            <person name="Elong R."/>
            <person name="Falk J."/>
            <person name="Farina A."/>
            <person name="Faro S."/>
            <person name="Ferguson D."/>
            <person name="Fisher S."/>
            <person name="Foley C.D."/>
            <person name="Franke A."/>
            <person name="Friedrich D."/>
            <person name="Gadbois L."/>
            <person name="Gearin G."/>
            <person name="Gearin C.R."/>
            <person name="Giannoukos G."/>
            <person name="Goode T."/>
            <person name="Graham J."/>
            <person name="Grandbois E."/>
            <person name="Grewal S."/>
            <person name="Gyaltsen K."/>
            <person name="Hafez N."/>
            <person name="Hagos B."/>
            <person name="Hall J."/>
            <person name="Henson C."/>
            <person name="Hollinger A."/>
            <person name="Honan T."/>
            <person name="Huard M.D."/>
            <person name="Hughes L."/>
            <person name="Hurhula B."/>
            <person name="Husby M.E."/>
            <person name="Kamat A."/>
            <person name="Kanga B."/>
            <person name="Kashin S."/>
            <person name="Khazanovich D."/>
            <person name="Kisner P."/>
            <person name="Lance K."/>
            <person name="Lara M."/>
            <person name="Lee W."/>
            <person name="Lennon N."/>
            <person name="Letendre F."/>
            <person name="LeVine R."/>
            <person name="Lipovsky A."/>
            <person name="Liu X."/>
            <person name="Liu J."/>
            <person name="Liu S."/>
            <person name="Lokyitsang T."/>
            <person name="Lokyitsang Y."/>
            <person name="Lubonja R."/>
            <person name="Lui A."/>
            <person name="MacDonald P."/>
            <person name="Magnisalis V."/>
            <person name="Maru K."/>
            <person name="Matthews C."/>
            <person name="McCusker W."/>
            <person name="McDonough S."/>
            <person name="Mehta T."/>
            <person name="Meldrim J."/>
            <person name="Meneus L."/>
            <person name="Mihai O."/>
            <person name="Mihalev A."/>
            <person name="Mihova T."/>
            <person name="Mittelman R."/>
            <person name="Mlenga V."/>
            <person name="Montmayeur A."/>
            <person name="Mulrain L."/>
            <person name="Navidi A."/>
            <person name="Naylor J."/>
            <person name="Negash T."/>
            <person name="Nguyen T."/>
            <person name="Nguyen N."/>
            <person name="Nicol R."/>
            <person name="Norbu C."/>
            <person name="Norbu N."/>
            <person name="Novod N."/>
            <person name="O'Neill B."/>
            <person name="Osman S."/>
            <person name="Markiewicz E."/>
            <person name="Oyono O.L."/>
            <person name="Patti C."/>
            <person name="Phunkhang P."/>
            <person name="Pierre F."/>
            <person name="Priest M."/>
            <person name="Raghuraman S."/>
            <person name="Rege F."/>
            <person name="Reyes R."/>
            <person name="Rise C."/>
            <person name="Rogov P."/>
            <person name="Ross K."/>
            <person name="Ryan E."/>
            <person name="Settipalli S."/>
            <person name="Shea T."/>
            <person name="Sherpa N."/>
            <person name="Shi L."/>
            <person name="Shih D."/>
            <person name="Sparrow T."/>
            <person name="Spaulding J."/>
            <person name="Stalker J."/>
            <person name="Stange-Thomann N."/>
            <person name="Stavropoulos S."/>
            <person name="Stone C."/>
            <person name="Strader C."/>
            <person name="Tesfaye S."/>
            <person name="Thomson T."/>
            <person name="Thoulutsang Y."/>
            <person name="Thoulutsang D."/>
            <person name="Topham K."/>
            <person name="Topping I."/>
            <person name="Tsamla T."/>
            <person name="Vassiliev H."/>
            <person name="Vo A."/>
            <person name="Wangchuk T."/>
            <person name="Wangdi T."/>
            <person name="Weiand M."/>
            <person name="Wilkinson J."/>
            <person name="Wilson A."/>
            <person name="Yadav S."/>
            <person name="Young G."/>
            <person name="Yu Q."/>
            <person name="Zembek L."/>
            <person name="Zhong D."/>
            <person name="Zimmer A."/>
            <person name="Zwirko Z."/>
            <person name="Jaffe D.B."/>
            <person name="Alvarez P."/>
            <person name="Brockman W."/>
            <person name="Butler J."/>
            <person name="Chin C."/>
            <person name="Gnerre S."/>
            <person name="Grabherr M."/>
            <person name="Kleber M."/>
            <person name="Mauceli E."/>
            <person name="MacCallum I."/>
        </authorList>
    </citation>
    <scope>NUCLEOTIDE SEQUENCE [LARGE SCALE GENOMIC DNA]</scope>
    <source>
        <strain evidence="2">MSH-3 / Tucson 14011-0111.49</strain>
    </source>
</reference>
<protein>
    <submittedName>
        <fullName evidence="1">GL22474</fullName>
    </submittedName>
</protein>